<dbReference type="EMBL" id="BAABRV010000004">
    <property type="protein sequence ID" value="GAA5533412.1"/>
    <property type="molecule type" value="Genomic_DNA"/>
</dbReference>
<evidence type="ECO:0000256" key="5">
    <source>
        <dbReference type="ARBA" id="ARBA00022741"/>
    </source>
</evidence>
<dbReference type="Pfam" id="PF18395">
    <property type="entry name" value="Cas3_C"/>
    <property type="match status" value="1"/>
</dbReference>
<reference evidence="12 13" key="1">
    <citation type="submission" date="2024-02" db="EMBL/GenBank/DDBJ databases">
        <title>Deinococcus aluminii NBRC 112889.</title>
        <authorList>
            <person name="Ichikawa N."/>
            <person name="Katano-Makiyama Y."/>
            <person name="Hidaka K."/>
        </authorList>
    </citation>
    <scope>NUCLEOTIDE SEQUENCE [LARGE SCALE GENOMIC DNA]</scope>
    <source>
        <strain evidence="12 13">NBRC 112889</strain>
    </source>
</reference>
<keyword evidence="9" id="KW-0051">Antiviral defense</keyword>
<accession>A0ABP9XDF4</accession>
<evidence type="ECO:0000259" key="11">
    <source>
        <dbReference type="PROSITE" id="PS51643"/>
    </source>
</evidence>
<sequence length="966" mass="106678">MTSPNPIKAAARTLWAKSPRKNADGSQGAKLPVLNHLLDVAACAAEILALEPPQTQELFVRDLGLPEEEALPWLYALVALHDLGKGSPAFQVLWEGGRQEVDRALSFAPDLHPNRATPHGVVSEAVLPDFLTWLGWPDTLAHRVADTVGCHHGFRVGKHELDLSESQRGDKRWAQVRRELCRLVTTGVGASYQAVPTVSDLSPAAFMRLAGLTSFADWLGSSFPLPTVTDFSAYDDPAGYFQQARERARKTLTEIHWPVFAPLRPDVPPIPEVFGYVVKGGTFRPRPLQTALADALAEVDGPALVLVEAPMGEGKTEAAFYAHLQLQQAAGHRGLYVALPTQATGNAMYQRFADFLAEQSKAGGRTVVPDLQLAHGGTLLNDQFQQLIAQTKLHHQRNAEADPAESDGYGVRAEEWFTQRKRSLLSEYGVGTVDQALLGVLGVAHQFVRLWGLGNRVVVLDEVHAYDTYTSQLIMALVAWLRALGSSVVIMSATLPRESRRALLAAWGAEDHAEAAYPRLTVAPAGGAVRTLTIPEVDEAGNASRPRQHVTVRAIGSAPEAVAAQAVDLASDGGCVAVIVNTVARAQRVQTLVLEELERRGITARTCTKGGRKDPEAVSVLLYHARYPADERQEREKRVLKYLGKNGQRPQRFILIATQVAEQSLDFDADAMITDLAPLDLVLQRAGRLHRHAENAGQRHGHEEAVLYVSGLDEWPSGSMQTEFWGRVYAPALLFRSWVALRAQPELTLPDDLDPLVQRVYAQQFDAPDLTDGQRTELREAEAVLQRERGNQATTGMFAHIGHPADFWTTPLHRRPEPDSESVNDDAGAVEAEQDDFPRTRLGEESVRIVPVEYVDGAWRVCRSPFWARDEEDVLPRFNTLDKHNTAHATRVYRRSLSVSRWELVKFARQVWKEPLGNDRQGWSAHPLLRDAVPLPFENGLAVVQGLQVRLDAEQGLVYQDREKDV</sequence>
<name>A0ABP9XDF4_9DEIO</name>
<keyword evidence="12" id="KW-0255">Endonuclease</keyword>
<keyword evidence="6" id="KW-0378">Hydrolase</keyword>
<dbReference type="InterPro" id="IPR041372">
    <property type="entry name" value="Cas3_C"/>
</dbReference>
<keyword evidence="7" id="KW-0347">Helicase</keyword>
<comment type="caution">
    <text evidence="12">The sequence shown here is derived from an EMBL/GenBank/DDBJ whole genome shotgun (WGS) entry which is preliminary data.</text>
</comment>
<dbReference type="SMART" id="SM00487">
    <property type="entry name" value="DEXDc"/>
    <property type="match status" value="1"/>
</dbReference>
<evidence type="ECO:0000256" key="6">
    <source>
        <dbReference type="ARBA" id="ARBA00022801"/>
    </source>
</evidence>
<feature type="domain" description="HD Cas3-type" evidence="11">
    <location>
        <begin position="26"/>
        <end position="219"/>
    </location>
</feature>
<organism evidence="12 13">
    <name type="scientific">Deinococcus aluminii</name>
    <dbReference type="NCBI Taxonomy" id="1656885"/>
    <lineage>
        <taxon>Bacteria</taxon>
        <taxon>Thermotogati</taxon>
        <taxon>Deinococcota</taxon>
        <taxon>Deinococci</taxon>
        <taxon>Deinococcales</taxon>
        <taxon>Deinococcaceae</taxon>
        <taxon>Deinococcus</taxon>
    </lineage>
</organism>
<dbReference type="InterPro" id="IPR001650">
    <property type="entry name" value="Helicase_C-like"/>
</dbReference>
<dbReference type="InterPro" id="IPR054712">
    <property type="entry name" value="Cas3-like_dom"/>
</dbReference>
<evidence type="ECO:0000256" key="8">
    <source>
        <dbReference type="ARBA" id="ARBA00022840"/>
    </source>
</evidence>
<dbReference type="CDD" id="cd09641">
    <property type="entry name" value="Cas3''_I"/>
    <property type="match status" value="1"/>
</dbReference>
<dbReference type="PANTHER" id="PTHR47963">
    <property type="entry name" value="DEAD-BOX ATP-DEPENDENT RNA HELICASE 47, MITOCHONDRIAL"/>
    <property type="match status" value="1"/>
</dbReference>
<dbReference type="SUPFAM" id="SSF52540">
    <property type="entry name" value="P-loop containing nucleoside triphosphate hydrolases"/>
    <property type="match status" value="1"/>
</dbReference>
<evidence type="ECO:0000256" key="7">
    <source>
        <dbReference type="ARBA" id="ARBA00022806"/>
    </source>
</evidence>
<dbReference type="CDD" id="cd17930">
    <property type="entry name" value="DEXHc_cas3"/>
    <property type="match status" value="1"/>
</dbReference>
<dbReference type="NCBIfam" id="TIGR01587">
    <property type="entry name" value="cas3_core"/>
    <property type="match status" value="1"/>
</dbReference>
<dbReference type="InterPro" id="IPR050547">
    <property type="entry name" value="DEAD_box_RNA_helicases"/>
</dbReference>
<dbReference type="PANTHER" id="PTHR47963:SF9">
    <property type="entry name" value="CRISPR-ASSOCIATED ENDONUCLEASE_HELICASE CAS3"/>
    <property type="match status" value="1"/>
</dbReference>
<keyword evidence="3" id="KW-0540">Nuclease</keyword>
<dbReference type="SUPFAM" id="SSF109604">
    <property type="entry name" value="HD-domain/PDEase-like"/>
    <property type="match status" value="1"/>
</dbReference>
<dbReference type="Pfam" id="PF18019">
    <property type="entry name" value="Cas3_HD"/>
    <property type="match status" value="1"/>
</dbReference>
<keyword evidence="8" id="KW-0067">ATP-binding</keyword>
<dbReference type="InterPro" id="IPR006474">
    <property type="entry name" value="Helicase_Cas3_CRISPR-ass_core"/>
</dbReference>
<dbReference type="Gene3D" id="1.10.3210.30">
    <property type="match status" value="1"/>
</dbReference>
<evidence type="ECO:0000313" key="13">
    <source>
        <dbReference type="Proteomes" id="UP001404956"/>
    </source>
</evidence>
<evidence type="ECO:0000256" key="1">
    <source>
        <dbReference type="ARBA" id="ARBA00006847"/>
    </source>
</evidence>
<dbReference type="InterPro" id="IPR014001">
    <property type="entry name" value="Helicase_ATP-bd"/>
</dbReference>
<dbReference type="InterPro" id="IPR006483">
    <property type="entry name" value="CRISPR-assoc_Cas3_HD"/>
</dbReference>
<keyword evidence="5" id="KW-0547">Nucleotide-binding</keyword>
<dbReference type="GO" id="GO:0004519">
    <property type="term" value="F:endonuclease activity"/>
    <property type="evidence" value="ECO:0007669"/>
    <property type="project" value="UniProtKB-KW"/>
</dbReference>
<evidence type="ECO:0000256" key="2">
    <source>
        <dbReference type="ARBA" id="ARBA00009046"/>
    </source>
</evidence>
<evidence type="ECO:0000256" key="4">
    <source>
        <dbReference type="ARBA" id="ARBA00022723"/>
    </source>
</evidence>
<dbReference type="PROSITE" id="PS51643">
    <property type="entry name" value="HD_CAS3"/>
    <property type="match status" value="1"/>
</dbReference>
<keyword evidence="13" id="KW-1185">Reference proteome</keyword>
<evidence type="ECO:0000256" key="9">
    <source>
        <dbReference type="ARBA" id="ARBA00023118"/>
    </source>
</evidence>
<evidence type="ECO:0000256" key="10">
    <source>
        <dbReference type="SAM" id="MobiDB-lite"/>
    </source>
</evidence>
<protein>
    <submittedName>
        <fullName evidence="12">CRISPR-associated endonuclease/helicase Cas3</fullName>
    </submittedName>
</protein>
<dbReference type="InterPro" id="IPR038257">
    <property type="entry name" value="CRISPR-assoc_Cas3_HD_sf"/>
</dbReference>
<evidence type="ECO:0000313" key="12">
    <source>
        <dbReference type="EMBL" id="GAA5533412.1"/>
    </source>
</evidence>
<gene>
    <name evidence="12" type="primary">cas3</name>
    <name evidence="12" type="ORF">Dalu01_01815</name>
</gene>
<dbReference type="SMART" id="SM00490">
    <property type="entry name" value="HELICc"/>
    <property type="match status" value="1"/>
</dbReference>
<dbReference type="NCBIfam" id="TIGR01596">
    <property type="entry name" value="cas3_HD"/>
    <property type="match status" value="1"/>
</dbReference>
<dbReference type="Gene3D" id="3.40.50.300">
    <property type="entry name" value="P-loop containing nucleotide triphosphate hydrolases"/>
    <property type="match status" value="2"/>
</dbReference>
<dbReference type="InterPro" id="IPR027417">
    <property type="entry name" value="P-loop_NTPase"/>
</dbReference>
<dbReference type="Proteomes" id="UP001404956">
    <property type="component" value="Unassembled WGS sequence"/>
</dbReference>
<comment type="similarity">
    <text evidence="1">In the N-terminal section; belongs to the CRISPR-associated nuclease Cas3-HD family.</text>
</comment>
<dbReference type="Pfam" id="PF22590">
    <property type="entry name" value="Cas3-like_C_2"/>
    <property type="match status" value="1"/>
</dbReference>
<evidence type="ECO:0000256" key="3">
    <source>
        <dbReference type="ARBA" id="ARBA00022722"/>
    </source>
</evidence>
<feature type="region of interest" description="Disordered" evidence="10">
    <location>
        <begin position="811"/>
        <end position="838"/>
    </location>
</feature>
<comment type="similarity">
    <text evidence="2">In the central section; belongs to the CRISPR-associated helicase Cas3 family.</text>
</comment>
<dbReference type="RefSeq" id="WP_345453627.1">
    <property type="nucleotide sequence ID" value="NZ_BAABRV010000004.1"/>
</dbReference>
<proteinExistence type="inferred from homology"/>
<keyword evidence="4" id="KW-0479">Metal-binding</keyword>